<organism evidence="1">
    <name type="scientific">Rhodopseudomonas palustris (strain BisB18)</name>
    <dbReference type="NCBI Taxonomy" id="316056"/>
    <lineage>
        <taxon>Bacteria</taxon>
        <taxon>Pseudomonadati</taxon>
        <taxon>Pseudomonadota</taxon>
        <taxon>Alphaproteobacteria</taxon>
        <taxon>Hyphomicrobiales</taxon>
        <taxon>Nitrobacteraceae</taxon>
        <taxon>Rhodopseudomonas</taxon>
    </lineage>
</organism>
<gene>
    <name evidence="1" type="ordered locus">RPC_1000</name>
</gene>
<accession>Q21AL6</accession>
<dbReference type="AlphaFoldDB" id="Q21AL6"/>
<dbReference type="STRING" id="316056.RPC_1000"/>
<dbReference type="HOGENOM" id="CLU_2119220_0_0_5"/>
<dbReference type="EMBL" id="CP000301">
    <property type="protein sequence ID" value="ABD86570.1"/>
    <property type="molecule type" value="Genomic_DNA"/>
</dbReference>
<reference evidence="1" key="1">
    <citation type="submission" date="2006-03" db="EMBL/GenBank/DDBJ databases">
        <title>Complete sequence of Rhodopseudomonas palustris BisB18.</title>
        <authorList>
            <consortium name="US DOE Joint Genome Institute"/>
            <person name="Copeland A."/>
            <person name="Lucas S."/>
            <person name="Lapidus A."/>
            <person name="Barry K."/>
            <person name="Detter J.C."/>
            <person name="Glavina del Rio T."/>
            <person name="Hammon N."/>
            <person name="Israni S."/>
            <person name="Dalin E."/>
            <person name="Tice H."/>
            <person name="Pitluck S."/>
            <person name="Chain P."/>
            <person name="Malfatti S."/>
            <person name="Shin M."/>
            <person name="Vergez L."/>
            <person name="Schmutz J."/>
            <person name="Larimer F."/>
            <person name="Land M."/>
            <person name="Hauser L."/>
            <person name="Pelletier D.A."/>
            <person name="Kyrpides N."/>
            <person name="Anderson I."/>
            <person name="Oda Y."/>
            <person name="Harwood C.S."/>
            <person name="Richardson P."/>
        </authorList>
    </citation>
    <scope>NUCLEOTIDE SEQUENCE [LARGE SCALE GENOMIC DNA]</scope>
    <source>
        <strain evidence="1">BisB18</strain>
    </source>
</reference>
<sequence length="114" mass="12773">MSLYTPYDAPTFNLAPVGGITPEQAKLLVRHVQELNIVGRYGGYFTEAHRRVLRLCDGMRASGQDVARGVQLFRDNAAMVSSNSWDHLFYSAVLDDPGFLDYLTNGDLPPIYDY</sequence>
<name>Q21AL6_RHOPB</name>
<proteinExistence type="predicted"/>
<protein>
    <submittedName>
        <fullName evidence="1">Uncharacterized protein</fullName>
    </submittedName>
</protein>
<evidence type="ECO:0000313" key="1">
    <source>
        <dbReference type="EMBL" id="ABD86570.1"/>
    </source>
</evidence>
<dbReference type="KEGG" id="rpc:RPC_1000"/>
<dbReference type="RefSeq" id="WP_011471477.1">
    <property type="nucleotide sequence ID" value="NC_007925.1"/>
</dbReference>